<keyword evidence="2" id="KW-0547">Nucleotide-binding</keyword>
<organism evidence="5 6">
    <name type="scientific">Mycolicibacterium wolinskyi</name>
    <dbReference type="NCBI Taxonomy" id="59750"/>
    <lineage>
        <taxon>Bacteria</taxon>
        <taxon>Bacillati</taxon>
        <taxon>Actinomycetota</taxon>
        <taxon>Actinomycetes</taxon>
        <taxon>Mycobacteriales</taxon>
        <taxon>Mycobacteriaceae</taxon>
        <taxon>Mycolicibacterium</taxon>
    </lineage>
</organism>
<dbReference type="InterPro" id="IPR050166">
    <property type="entry name" value="ABC_transporter_ATP-bind"/>
</dbReference>
<protein>
    <submittedName>
        <fullName evidence="5">ABC transporter ATP-binding protein</fullName>
    </submittedName>
</protein>
<dbReference type="Gene3D" id="3.40.50.300">
    <property type="entry name" value="P-loop containing nucleotide triphosphate hydrolases"/>
    <property type="match status" value="1"/>
</dbReference>
<dbReference type="Pfam" id="PF00005">
    <property type="entry name" value="ABC_tran"/>
    <property type="match status" value="1"/>
</dbReference>
<dbReference type="Proteomes" id="UP000193964">
    <property type="component" value="Unassembled WGS sequence"/>
</dbReference>
<proteinExistence type="predicted"/>
<dbReference type="InterPro" id="IPR003593">
    <property type="entry name" value="AAA+_ATPase"/>
</dbReference>
<dbReference type="CDD" id="cd03293">
    <property type="entry name" value="ABC_NrtD_SsuB_transporters"/>
    <property type="match status" value="1"/>
</dbReference>
<keyword evidence="1" id="KW-0813">Transport</keyword>
<evidence type="ECO:0000259" key="4">
    <source>
        <dbReference type="PROSITE" id="PS50893"/>
    </source>
</evidence>
<dbReference type="InterPro" id="IPR027417">
    <property type="entry name" value="P-loop_NTPase"/>
</dbReference>
<sequence>MIATTDTPAGSVPSGKIVAHQVRKTFPPRKTGRLRSDELTVLTDFELAIPDGEFLALLGPSGCGKSTFLNILAGLETLSGGEVLVSGEPLAGVNRDIGVVFQGYALYPWRSVLANVEAGLEIRGVAKVERRRTATQLLDKVGLGEFLHSYPHQLSGGMRQRVAIVRALAYDPSVLVMDEPFAALDANTRELLQLELLRIWGLSQADGAKRKTVLFVTHSVDEAIFLADRVAIMTARPGRVKATIDIDLPRPRTEEIRNSPEFVEIRRTVSEILRAEVRGVA</sequence>
<feature type="domain" description="ABC transporter" evidence="4">
    <location>
        <begin position="17"/>
        <end position="260"/>
    </location>
</feature>
<dbReference type="PROSITE" id="PS50893">
    <property type="entry name" value="ABC_TRANSPORTER_2"/>
    <property type="match status" value="1"/>
</dbReference>
<dbReference type="GO" id="GO:0005524">
    <property type="term" value="F:ATP binding"/>
    <property type="evidence" value="ECO:0007669"/>
    <property type="project" value="UniProtKB-KW"/>
</dbReference>
<dbReference type="SMART" id="SM00382">
    <property type="entry name" value="AAA"/>
    <property type="match status" value="1"/>
</dbReference>
<evidence type="ECO:0000256" key="3">
    <source>
        <dbReference type="ARBA" id="ARBA00022840"/>
    </source>
</evidence>
<name>A0A1X2FLQ6_9MYCO</name>
<accession>A0A1X2FLQ6</accession>
<gene>
    <name evidence="5" type="ORF">AWC31_12490</name>
</gene>
<dbReference type="PANTHER" id="PTHR42788:SF13">
    <property type="entry name" value="ALIPHATIC SULFONATES IMPORT ATP-BINDING PROTEIN SSUB"/>
    <property type="match status" value="1"/>
</dbReference>
<evidence type="ECO:0000313" key="5">
    <source>
        <dbReference type="EMBL" id="ORX18899.1"/>
    </source>
</evidence>
<dbReference type="InterPro" id="IPR017871">
    <property type="entry name" value="ABC_transporter-like_CS"/>
</dbReference>
<evidence type="ECO:0000313" key="6">
    <source>
        <dbReference type="Proteomes" id="UP000193964"/>
    </source>
</evidence>
<dbReference type="EMBL" id="LQQA01000004">
    <property type="protein sequence ID" value="ORX18899.1"/>
    <property type="molecule type" value="Genomic_DNA"/>
</dbReference>
<dbReference type="SUPFAM" id="SSF52540">
    <property type="entry name" value="P-loop containing nucleoside triphosphate hydrolases"/>
    <property type="match status" value="1"/>
</dbReference>
<evidence type="ECO:0000256" key="1">
    <source>
        <dbReference type="ARBA" id="ARBA00022448"/>
    </source>
</evidence>
<keyword evidence="3 5" id="KW-0067">ATP-binding</keyword>
<dbReference type="PANTHER" id="PTHR42788">
    <property type="entry name" value="TAURINE IMPORT ATP-BINDING PROTEIN-RELATED"/>
    <property type="match status" value="1"/>
</dbReference>
<reference evidence="5 6" key="1">
    <citation type="submission" date="2016-01" db="EMBL/GenBank/DDBJ databases">
        <title>The new phylogeny of the genus Mycobacterium.</title>
        <authorList>
            <person name="Tarcisio F."/>
            <person name="Conor M."/>
            <person name="Antonella G."/>
            <person name="Elisabetta G."/>
            <person name="Giulia F.S."/>
            <person name="Sara T."/>
            <person name="Anna F."/>
            <person name="Clotilde B."/>
            <person name="Roberto B."/>
            <person name="Veronica D.S."/>
            <person name="Fabio R."/>
            <person name="Monica P."/>
            <person name="Olivier J."/>
            <person name="Enrico T."/>
            <person name="Nicola S."/>
        </authorList>
    </citation>
    <scope>NUCLEOTIDE SEQUENCE [LARGE SCALE GENOMIC DNA]</scope>
    <source>
        <strain evidence="5 6">ATCC 700010</strain>
    </source>
</reference>
<dbReference type="InterPro" id="IPR003439">
    <property type="entry name" value="ABC_transporter-like_ATP-bd"/>
</dbReference>
<dbReference type="PROSITE" id="PS00211">
    <property type="entry name" value="ABC_TRANSPORTER_1"/>
    <property type="match status" value="1"/>
</dbReference>
<evidence type="ECO:0000256" key="2">
    <source>
        <dbReference type="ARBA" id="ARBA00022741"/>
    </source>
</evidence>
<comment type="caution">
    <text evidence="5">The sequence shown here is derived from an EMBL/GenBank/DDBJ whole genome shotgun (WGS) entry which is preliminary data.</text>
</comment>
<dbReference type="GO" id="GO:0016887">
    <property type="term" value="F:ATP hydrolysis activity"/>
    <property type="evidence" value="ECO:0007669"/>
    <property type="project" value="InterPro"/>
</dbReference>
<dbReference type="AlphaFoldDB" id="A0A1X2FLQ6"/>